<keyword evidence="1" id="KW-0472">Membrane</keyword>
<name>A0A2S5STL6_9BURK</name>
<keyword evidence="1" id="KW-1133">Transmembrane helix</keyword>
<dbReference type="Proteomes" id="UP000238605">
    <property type="component" value="Unassembled WGS sequence"/>
</dbReference>
<feature type="domain" description="DUF1468" evidence="2">
    <location>
        <begin position="14"/>
        <end position="154"/>
    </location>
</feature>
<evidence type="ECO:0000313" key="3">
    <source>
        <dbReference type="EMBL" id="PPE66085.1"/>
    </source>
</evidence>
<evidence type="ECO:0000259" key="2">
    <source>
        <dbReference type="Pfam" id="PF07331"/>
    </source>
</evidence>
<proteinExistence type="predicted"/>
<keyword evidence="1" id="KW-0812">Transmembrane</keyword>
<comment type="caution">
    <text evidence="3">The sequence shown here is derived from an EMBL/GenBank/DDBJ whole genome shotgun (WGS) entry which is preliminary data.</text>
</comment>
<dbReference type="Pfam" id="PF07331">
    <property type="entry name" value="TctB"/>
    <property type="match status" value="1"/>
</dbReference>
<dbReference type="AlphaFoldDB" id="A0A2S5STL6"/>
<evidence type="ECO:0000256" key="1">
    <source>
        <dbReference type="SAM" id="Phobius"/>
    </source>
</evidence>
<organism evidence="3 4">
    <name type="scientific">Caldimonas caldifontis</name>
    <dbReference type="NCBI Taxonomy" id="1452508"/>
    <lineage>
        <taxon>Bacteria</taxon>
        <taxon>Pseudomonadati</taxon>
        <taxon>Pseudomonadota</taxon>
        <taxon>Betaproteobacteria</taxon>
        <taxon>Burkholderiales</taxon>
        <taxon>Sphaerotilaceae</taxon>
        <taxon>Caldimonas</taxon>
    </lineage>
</organism>
<feature type="transmembrane region" description="Helical" evidence="1">
    <location>
        <begin position="89"/>
        <end position="122"/>
    </location>
</feature>
<evidence type="ECO:0000313" key="4">
    <source>
        <dbReference type="Proteomes" id="UP000238605"/>
    </source>
</evidence>
<gene>
    <name evidence="3" type="ORF">C1704_10470</name>
</gene>
<accession>A0A2S5STL6</accession>
<dbReference type="InterPro" id="IPR009936">
    <property type="entry name" value="DUF1468"/>
</dbReference>
<sequence>MTAPLRPRPGPVCMGLALVALVVLGVWQVEVIPDPPAFAAVGPAVMPRALVIVLGVLAVLYLVFSLLGRSGDAVDDPHESPLPGRHARVAWMVGGLAALLALTPLLGIGLAGVVSFVCIARAFDSRRWARDLIVALLFSFAIWYLFDRQLGVQLGPFVPFLT</sequence>
<reference evidence="3 4" key="1">
    <citation type="submission" date="2018-02" db="EMBL/GenBank/DDBJ databases">
        <title>Reclassifiation of [Polyangium] brachysporum DSM 7029 as Guopingzhaonella breviflexa gen. nov., sp. nov., a member of the family Comamonadaceae.</title>
        <authorList>
            <person name="Tang B."/>
        </authorList>
    </citation>
    <scope>NUCLEOTIDE SEQUENCE [LARGE SCALE GENOMIC DNA]</scope>
    <source>
        <strain evidence="3 4">BCRC 80649</strain>
    </source>
</reference>
<feature type="transmembrane region" description="Helical" evidence="1">
    <location>
        <begin position="128"/>
        <end position="146"/>
    </location>
</feature>
<dbReference type="OrthoDB" id="8900445at2"/>
<keyword evidence="4" id="KW-1185">Reference proteome</keyword>
<feature type="transmembrane region" description="Helical" evidence="1">
    <location>
        <begin position="49"/>
        <end position="68"/>
    </location>
</feature>
<dbReference type="EMBL" id="PSNX01000009">
    <property type="protein sequence ID" value="PPE66085.1"/>
    <property type="molecule type" value="Genomic_DNA"/>
</dbReference>
<protein>
    <recommendedName>
        <fullName evidence="2">DUF1468 domain-containing protein</fullName>
    </recommendedName>
</protein>
<dbReference type="RefSeq" id="WP_104302682.1">
    <property type="nucleotide sequence ID" value="NZ_PSNX01000009.1"/>
</dbReference>